<dbReference type="Proteomes" id="UP000027451">
    <property type="component" value="Unassembled WGS sequence"/>
</dbReference>
<dbReference type="SUPFAM" id="SSF56954">
    <property type="entry name" value="Outer membrane efflux proteins (OEP)"/>
    <property type="match status" value="1"/>
</dbReference>
<name>A0A656QKJ9_9BURK</name>
<dbReference type="AlphaFoldDB" id="A0A656QKJ9"/>
<dbReference type="Gene3D" id="1.20.1600.10">
    <property type="entry name" value="Outer membrane efflux proteins (OEP)"/>
    <property type="match status" value="1"/>
</dbReference>
<reference evidence="3 4" key="1">
    <citation type="submission" date="2014-03" db="EMBL/GenBank/DDBJ databases">
        <title>Draft Genome Sequences of Four Burkholderia Strains.</title>
        <authorList>
            <person name="Liu X.Y."/>
            <person name="Li C.X."/>
            <person name="Xu J.H."/>
        </authorList>
    </citation>
    <scope>NUCLEOTIDE SEQUENCE [LARGE SCALE GENOMIC DNA]</scope>
    <source>
        <strain evidence="3 4">OP-1</strain>
    </source>
</reference>
<gene>
    <name evidence="3" type="ORF">BG60_10900</name>
</gene>
<dbReference type="OrthoDB" id="9791261at2"/>
<dbReference type="PANTHER" id="PTHR30203:SF24">
    <property type="entry name" value="BLR4935 PROTEIN"/>
    <property type="match status" value="1"/>
</dbReference>
<comment type="caution">
    <text evidence="3">The sequence shown here is derived from an EMBL/GenBank/DDBJ whole genome shotgun (WGS) entry which is preliminary data.</text>
</comment>
<keyword evidence="2" id="KW-0732">Signal</keyword>
<dbReference type="InterPro" id="IPR010131">
    <property type="entry name" value="MdtP/NodT-like"/>
</dbReference>
<dbReference type="GO" id="GO:0015562">
    <property type="term" value="F:efflux transmembrane transporter activity"/>
    <property type="evidence" value="ECO:0007669"/>
    <property type="project" value="InterPro"/>
</dbReference>
<accession>A0A656QKJ9</accession>
<sequence>MLTRTLAVMALLAVTTSNYTQASPVQPIADEGGLPQSPSVSPTDLPQVSLIDVLGLAAQSNPLLRGARADSDASAGALMQAGARPNPELSLLQEGFGGTERTSTATVNQLIELGGKRQARLDVASYGREVALAALDGRGAALRADVISAFYEELAAQRQEQVARESGDIAARSADLAEKRARAGKVSPVEATKARIAASAVQIEVTNATARVLTARERLASVTGNAQVRGSAAGGDIESVPSLEPLSVLVSQLNDSPGSRVARAEMLRSDAAISVERAKRIPDITVSAGMKRVITGGIPDNQAVIGVSIPLPLFDTNKGALLEAAHKAEKASADFDNERLRLQLELTRAYANYETSVQAARRLKDDVLPASKDALNAMSRGFELGKFAFLDVLDAQRTLFQAQSQYVQALTDAHLAYAEVGRLVGTPLPAVSLSKNTLP</sequence>
<evidence type="ECO:0000256" key="2">
    <source>
        <dbReference type="SAM" id="SignalP"/>
    </source>
</evidence>
<feature type="chain" id="PRO_5024910964" evidence="2">
    <location>
        <begin position="23"/>
        <end position="439"/>
    </location>
</feature>
<dbReference type="RefSeq" id="WP_033537035.1">
    <property type="nucleotide sequence ID" value="NZ_JFHD01000018.1"/>
</dbReference>
<protein>
    <submittedName>
        <fullName evidence="3">RND transporter</fullName>
    </submittedName>
</protein>
<feature type="signal peptide" evidence="2">
    <location>
        <begin position="1"/>
        <end position="22"/>
    </location>
</feature>
<organism evidence="3 4">
    <name type="scientific">Caballeronia zhejiangensis</name>
    <dbReference type="NCBI Taxonomy" id="871203"/>
    <lineage>
        <taxon>Bacteria</taxon>
        <taxon>Pseudomonadati</taxon>
        <taxon>Pseudomonadota</taxon>
        <taxon>Betaproteobacteria</taxon>
        <taxon>Burkholderiales</taxon>
        <taxon>Burkholderiaceae</taxon>
        <taxon>Caballeronia</taxon>
    </lineage>
</organism>
<dbReference type="InterPro" id="IPR003423">
    <property type="entry name" value="OMP_efflux"/>
</dbReference>
<dbReference type="Pfam" id="PF02321">
    <property type="entry name" value="OEP"/>
    <property type="match status" value="2"/>
</dbReference>
<comment type="similarity">
    <text evidence="1">Belongs to the outer membrane factor (OMF) (TC 1.B.17) family.</text>
</comment>
<evidence type="ECO:0000256" key="1">
    <source>
        <dbReference type="ARBA" id="ARBA00007613"/>
    </source>
</evidence>
<evidence type="ECO:0000313" key="4">
    <source>
        <dbReference type="Proteomes" id="UP000027451"/>
    </source>
</evidence>
<dbReference type="EMBL" id="JFHD01000018">
    <property type="protein sequence ID" value="KDR28454.1"/>
    <property type="molecule type" value="Genomic_DNA"/>
</dbReference>
<proteinExistence type="inferred from homology"/>
<evidence type="ECO:0000313" key="3">
    <source>
        <dbReference type="EMBL" id="KDR28454.1"/>
    </source>
</evidence>
<dbReference type="PANTHER" id="PTHR30203">
    <property type="entry name" value="OUTER MEMBRANE CATION EFFLUX PROTEIN"/>
    <property type="match status" value="1"/>
</dbReference>
<keyword evidence="4" id="KW-1185">Reference proteome</keyword>